<dbReference type="SUPFAM" id="SSF57850">
    <property type="entry name" value="RING/U-box"/>
    <property type="match status" value="2"/>
</dbReference>
<dbReference type="Pfam" id="PF02190">
    <property type="entry name" value="LON_substr_bdg"/>
    <property type="match status" value="1"/>
</dbReference>
<dbReference type="EC" id="3.6.1.15" evidence="8"/>
<dbReference type="PANTHER" id="PTHR23327">
    <property type="entry name" value="RING FINGER PROTEIN 127"/>
    <property type="match status" value="1"/>
</dbReference>
<dbReference type="PROSITE" id="PS50089">
    <property type="entry name" value="ZF_RING_2"/>
    <property type="match status" value="1"/>
</dbReference>
<reference evidence="8 9" key="1">
    <citation type="journal article" date="2018" name="Sci. Rep.">
        <title>Genomic signatures of local adaptation to the degree of environmental predictability in rotifers.</title>
        <authorList>
            <person name="Franch-Gras L."/>
            <person name="Hahn C."/>
            <person name="Garcia-Roger E.M."/>
            <person name="Carmona M.J."/>
            <person name="Serra M."/>
            <person name="Gomez A."/>
        </authorList>
    </citation>
    <scope>NUCLEOTIDE SEQUENCE [LARGE SCALE GENOMIC DNA]</scope>
    <source>
        <strain evidence="8">HYR1</strain>
    </source>
</reference>
<dbReference type="InterPro" id="IPR001841">
    <property type="entry name" value="Znf_RING"/>
</dbReference>
<dbReference type="PROSITE" id="PS00518">
    <property type="entry name" value="ZF_RING_1"/>
    <property type="match status" value="1"/>
</dbReference>
<feature type="compositionally biased region" description="Polar residues" evidence="5">
    <location>
        <begin position="47"/>
        <end position="59"/>
    </location>
</feature>
<evidence type="ECO:0000313" key="8">
    <source>
        <dbReference type="EMBL" id="RNA00046.1"/>
    </source>
</evidence>
<keyword evidence="2 4" id="KW-0863">Zinc-finger</keyword>
<dbReference type="SMART" id="SM00464">
    <property type="entry name" value="LON"/>
    <property type="match status" value="1"/>
</dbReference>
<keyword evidence="9" id="KW-1185">Reference proteome</keyword>
<feature type="compositionally biased region" description="Polar residues" evidence="5">
    <location>
        <begin position="895"/>
        <end position="905"/>
    </location>
</feature>
<feature type="compositionally biased region" description="Polar residues" evidence="5">
    <location>
        <begin position="935"/>
        <end position="947"/>
    </location>
</feature>
<protein>
    <submittedName>
        <fullName evidence="8">LON peptidase N-terminal domain and RING finger 1</fullName>
        <ecNumber evidence="8">3.6.1.15</ecNumber>
        <ecNumber evidence="8">3.6.1.3</ecNumber>
    </submittedName>
</protein>
<dbReference type="InterPro" id="IPR015947">
    <property type="entry name" value="PUA-like_sf"/>
</dbReference>
<keyword evidence="3" id="KW-0862">Zinc</keyword>
<dbReference type="Gene3D" id="1.25.40.10">
    <property type="entry name" value="Tetratricopeptide repeat domain"/>
    <property type="match status" value="1"/>
</dbReference>
<evidence type="ECO:0000256" key="5">
    <source>
        <dbReference type="SAM" id="MobiDB-lite"/>
    </source>
</evidence>
<evidence type="ECO:0000313" key="9">
    <source>
        <dbReference type="Proteomes" id="UP000276133"/>
    </source>
</evidence>
<dbReference type="SUPFAM" id="SSF48452">
    <property type="entry name" value="TPR-like"/>
    <property type="match status" value="1"/>
</dbReference>
<feature type="domain" description="RING-type" evidence="6">
    <location>
        <begin position="585"/>
        <end position="623"/>
    </location>
</feature>
<dbReference type="InterPro" id="IPR003111">
    <property type="entry name" value="Lon_prtase_N"/>
</dbReference>
<evidence type="ECO:0000256" key="1">
    <source>
        <dbReference type="ARBA" id="ARBA00022723"/>
    </source>
</evidence>
<feature type="compositionally biased region" description="Polar residues" evidence="5">
    <location>
        <begin position="8"/>
        <end position="19"/>
    </location>
</feature>
<keyword evidence="8" id="KW-0378">Hydrolase</keyword>
<feature type="region of interest" description="Disordered" evidence="5">
    <location>
        <begin position="885"/>
        <end position="947"/>
    </location>
</feature>
<dbReference type="InterPro" id="IPR017907">
    <property type="entry name" value="Znf_RING_CS"/>
</dbReference>
<evidence type="ECO:0000259" key="7">
    <source>
        <dbReference type="PROSITE" id="PS51787"/>
    </source>
</evidence>
<dbReference type="Proteomes" id="UP000276133">
    <property type="component" value="Unassembled WGS sequence"/>
</dbReference>
<dbReference type="GO" id="GO:0005737">
    <property type="term" value="C:cytoplasm"/>
    <property type="evidence" value="ECO:0007669"/>
    <property type="project" value="UniProtKB-ARBA"/>
</dbReference>
<evidence type="ECO:0000259" key="6">
    <source>
        <dbReference type="PROSITE" id="PS50089"/>
    </source>
</evidence>
<feature type="compositionally biased region" description="Low complexity" evidence="5">
    <location>
        <begin position="20"/>
        <end position="33"/>
    </location>
</feature>
<dbReference type="GO" id="GO:0008270">
    <property type="term" value="F:zinc ion binding"/>
    <property type="evidence" value="ECO:0007669"/>
    <property type="project" value="UniProtKB-KW"/>
</dbReference>
<dbReference type="CDD" id="cd16514">
    <property type="entry name" value="RING-HC_LONFs_rpt2"/>
    <property type="match status" value="1"/>
</dbReference>
<accession>A0A3M7PLQ2</accession>
<dbReference type="Gene3D" id="2.30.130.40">
    <property type="entry name" value="LON domain-like"/>
    <property type="match status" value="1"/>
</dbReference>
<evidence type="ECO:0000256" key="4">
    <source>
        <dbReference type="PROSITE-ProRule" id="PRU00175"/>
    </source>
</evidence>
<dbReference type="EMBL" id="REGN01009945">
    <property type="protein sequence ID" value="RNA00046.1"/>
    <property type="molecule type" value="Genomic_DNA"/>
</dbReference>
<gene>
    <name evidence="8" type="ORF">BpHYR1_032435</name>
</gene>
<evidence type="ECO:0000256" key="2">
    <source>
        <dbReference type="ARBA" id="ARBA00022771"/>
    </source>
</evidence>
<name>A0A3M7PLQ2_BRAPC</name>
<dbReference type="PROSITE" id="PS51787">
    <property type="entry name" value="LON_N"/>
    <property type="match status" value="1"/>
</dbReference>
<dbReference type="STRING" id="10195.A0A3M7PLQ2"/>
<dbReference type="InterPro" id="IPR013083">
    <property type="entry name" value="Znf_RING/FYVE/PHD"/>
</dbReference>
<dbReference type="GO" id="GO:0061630">
    <property type="term" value="F:ubiquitin protein ligase activity"/>
    <property type="evidence" value="ECO:0007669"/>
    <property type="project" value="TreeGrafter"/>
</dbReference>
<proteinExistence type="predicted"/>
<dbReference type="OrthoDB" id="264917at2759"/>
<dbReference type="SUPFAM" id="SSF88697">
    <property type="entry name" value="PUA domain-like"/>
    <property type="match status" value="1"/>
</dbReference>
<dbReference type="PANTHER" id="PTHR23327:SF42">
    <property type="entry name" value="LON PEPTIDASE N-TERMINAL DOMAIN AND RING FINGER PROTEIN C14F5.10C"/>
    <property type="match status" value="1"/>
</dbReference>
<comment type="caution">
    <text evidence="8">The sequence shown here is derived from an EMBL/GenBank/DDBJ whole genome shotgun (WGS) entry which is preliminary data.</text>
</comment>
<dbReference type="GO" id="GO:0017111">
    <property type="term" value="F:ribonucleoside triphosphate phosphatase activity"/>
    <property type="evidence" value="ECO:0007669"/>
    <property type="project" value="UniProtKB-EC"/>
</dbReference>
<dbReference type="InterPro" id="IPR011990">
    <property type="entry name" value="TPR-like_helical_dom_sf"/>
</dbReference>
<organism evidence="8 9">
    <name type="scientific">Brachionus plicatilis</name>
    <name type="common">Marine rotifer</name>
    <name type="synonym">Brachionus muelleri</name>
    <dbReference type="NCBI Taxonomy" id="10195"/>
    <lineage>
        <taxon>Eukaryota</taxon>
        <taxon>Metazoa</taxon>
        <taxon>Spiralia</taxon>
        <taxon>Gnathifera</taxon>
        <taxon>Rotifera</taxon>
        <taxon>Eurotatoria</taxon>
        <taxon>Monogononta</taxon>
        <taxon>Pseudotrocha</taxon>
        <taxon>Ploima</taxon>
        <taxon>Brachionidae</taxon>
        <taxon>Brachionus</taxon>
    </lineage>
</organism>
<dbReference type="AlphaFoldDB" id="A0A3M7PLQ2"/>
<feature type="domain" description="Lon N-terminal" evidence="7">
    <location>
        <begin position="665"/>
        <end position="877"/>
    </location>
</feature>
<dbReference type="InterPro" id="IPR046336">
    <property type="entry name" value="Lon_prtase_N_sf"/>
</dbReference>
<dbReference type="EC" id="3.6.1.3" evidence="8"/>
<sequence>MERKDQPNRQNIDTNSLTVSNVESSSRPCSSSSNRGYGPYREVDTESIMSKKTTTTADNQDSDIENYDADENADDLISDFEDFEDIYTQNSDESSNGSVSDDDSANAMNPQVTLIADSEPTNQNSYTRLSQSFRSYLNASNSYQVQSTPESNEPLLPTFGTEISLTENSKAKPKFEAKCPLFYKLLDEANAFFSWDESYDLKSTSKLRNLFMNFENYYATLLIPISDNFKLDSEIKTKFCCKRMRHSSNGEIRHESAFDEEEDQDLIRSFFSADSSTDNESNLSQSSMARDEFHLCSLCCHCLYEPVTLICGCSFCKNCLNEYNVALEKTKAELNADSELQSNKRKLDNGLKDSIELYKCYNCSFVHENNSTQFLRPNVLLSKLVDKFWSKNVESRKLRNDLRNYVCFIIDNDLDNFKLSALERLFLKAYELDPSNHLLLADLFLLNYFDNCNPNCLKYAQIASELKPNWPFAFFLKSIYYLSVGNLNAVKENLITCLKLDPKLKILKIKLQQVLFKIDMSKAESNDSGIAHSQSHPNDDFSFSFVLSKFEQKSSDNNQQSVLNYDTSKYVVVNSHLVKPGELECSLCYRLLYKPVTTPCGHSFCCSCLERSLDHQDSCPLCKYSLADYLAERRSNVTQFLDKLIQNFYISEYEERTKQYYEDIKELIGDENEIPIFVCTLAMPNIPCPLHIFEPRYRLMLRRAIETGSNQFGMCMFTEKTPYQYTEYGCMLEIKSSQFTSDGRAVVSSYGGRRFKVLKSSTKDGYSVAKVEWVKDIKLTSETEMTELNHIHDDVYRMARAWFNLLPQIQKNRIFDMFNISALPEPEADIYTDNGPAWHWILLNILPIDSNFQYKFLTKTSLKERLLMIKKILWFLLAPSRHPKPNPMNSSSNSLTQNPSHSGSENANDLAANSDSNSNYGTENSESSTNSVSGFQNGNNNRITQNI</sequence>
<evidence type="ECO:0000256" key="3">
    <source>
        <dbReference type="ARBA" id="ARBA00022833"/>
    </source>
</evidence>
<feature type="region of interest" description="Disordered" evidence="5">
    <location>
        <begin position="1"/>
        <end position="68"/>
    </location>
</feature>
<dbReference type="Pfam" id="PF13923">
    <property type="entry name" value="zf-C3HC4_2"/>
    <property type="match status" value="1"/>
</dbReference>
<dbReference type="SMART" id="SM00184">
    <property type="entry name" value="RING"/>
    <property type="match status" value="2"/>
</dbReference>
<dbReference type="Gene3D" id="3.30.40.10">
    <property type="entry name" value="Zinc/RING finger domain, C3HC4 (zinc finger)"/>
    <property type="match status" value="2"/>
</dbReference>
<keyword evidence="1" id="KW-0479">Metal-binding</keyword>
<feature type="compositionally biased region" description="Low complexity" evidence="5">
    <location>
        <begin position="906"/>
        <end position="934"/>
    </location>
</feature>